<dbReference type="Proteomes" id="UP000274131">
    <property type="component" value="Unassembled WGS sequence"/>
</dbReference>
<name>A0A0N4UXS9_ENTVE</name>
<proteinExistence type="predicted"/>
<accession>A0A0N4UXS9</accession>
<keyword evidence="2" id="KW-1185">Reference proteome</keyword>
<organism evidence="3">
    <name type="scientific">Enterobius vermicularis</name>
    <name type="common">Human pinworm</name>
    <dbReference type="NCBI Taxonomy" id="51028"/>
    <lineage>
        <taxon>Eukaryota</taxon>
        <taxon>Metazoa</taxon>
        <taxon>Ecdysozoa</taxon>
        <taxon>Nematoda</taxon>
        <taxon>Chromadorea</taxon>
        <taxon>Rhabditida</taxon>
        <taxon>Spirurina</taxon>
        <taxon>Oxyuridomorpha</taxon>
        <taxon>Oxyuroidea</taxon>
        <taxon>Oxyuridae</taxon>
        <taxon>Enterobius</taxon>
    </lineage>
</organism>
<reference evidence="1 2" key="2">
    <citation type="submission" date="2018-10" db="EMBL/GenBank/DDBJ databases">
        <authorList>
            <consortium name="Pathogen Informatics"/>
        </authorList>
    </citation>
    <scope>NUCLEOTIDE SEQUENCE [LARGE SCALE GENOMIC DNA]</scope>
</reference>
<protein>
    <submittedName>
        <fullName evidence="3">LITAF domain-containing protein</fullName>
    </submittedName>
</protein>
<evidence type="ECO:0000313" key="1">
    <source>
        <dbReference type="EMBL" id="VDD86920.1"/>
    </source>
</evidence>
<dbReference type="EMBL" id="UXUI01007311">
    <property type="protein sequence ID" value="VDD86920.1"/>
    <property type="molecule type" value="Genomic_DNA"/>
</dbReference>
<evidence type="ECO:0000313" key="2">
    <source>
        <dbReference type="Proteomes" id="UP000274131"/>
    </source>
</evidence>
<reference evidence="3" key="1">
    <citation type="submission" date="2017-02" db="UniProtKB">
        <authorList>
            <consortium name="WormBaseParasite"/>
        </authorList>
    </citation>
    <scope>IDENTIFICATION</scope>
</reference>
<dbReference type="WBParaSite" id="EVEC_0000235501-mRNA-1">
    <property type="protein sequence ID" value="EVEC_0000235501-mRNA-1"/>
    <property type="gene ID" value="EVEC_0000235501"/>
</dbReference>
<gene>
    <name evidence="1" type="ORF">EVEC_LOCUS2063</name>
</gene>
<evidence type="ECO:0000313" key="3">
    <source>
        <dbReference type="WBParaSite" id="EVEC_0000235501-mRNA-1"/>
    </source>
</evidence>
<dbReference type="AlphaFoldDB" id="A0A0N4UXS9"/>
<sequence length="189" mass="20166">MFIFKQYNMSTTVSQLQTLVPETEPPPSYSYVANSSPLSPAVNSVIRQKQPGGMNNNGTPYPTADSNVATYQTPLGFCATNTAVQSCLAPNLVQTAPTPFPVVQQPSQQYTPQVIQQPIQPIQQPILQMPPLQMVQPIQAVPVTTGSSNPVQGGIKIKVENKSSNASKTAGGAPGTVCPRCRVPLIYEA</sequence>